<keyword evidence="4" id="KW-1185">Reference proteome</keyword>
<evidence type="ECO:0000259" key="2">
    <source>
        <dbReference type="Pfam" id="PF13539"/>
    </source>
</evidence>
<reference evidence="3 4" key="1">
    <citation type="submission" date="2018-09" db="EMBL/GenBank/DDBJ databases">
        <title>Acidovorax cavernicola nov. sp. isolated from Gruta de las Maravillas (Aracena, Spain).</title>
        <authorList>
            <person name="Jurado V."/>
            <person name="Gutierrez-Patricio S."/>
            <person name="Gonzalez-Pimentel J.L."/>
            <person name="Miller A.Z."/>
            <person name="Laiz L."/>
            <person name="Saiz-Jimenez C."/>
        </authorList>
    </citation>
    <scope>NUCLEOTIDE SEQUENCE [LARGE SCALE GENOMIC DNA]</scope>
    <source>
        <strain evidence="3 4">1011MAR4D40.2</strain>
    </source>
</reference>
<feature type="transmembrane region" description="Helical" evidence="1">
    <location>
        <begin position="21"/>
        <end position="43"/>
    </location>
</feature>
<dbReference type="CDD" id="cd14845">
    <property type="entry name" value="L-Ala-D-Glu_peptidase_like"/>
    <property type="match status" value="1"/>
</dbReference>
<feature type="transmembrane region" description="Helical" evidence="1">
    <location>
        <begin position="49"/>
        <end position="68"/>
    </location>
</feature>
<keyword evidence="1" id="KW-1133">Transmembrane helix</keyword>
<dbReference type="Gene3D" id="3.30.1380.10">
    <property type="match status" value="1"/>
</dbReference>
<feature type="transmembrane region" description="Helical" evidence="1">
    <location>
        <begin position="98"/>
        <end position="117"/>
    </location>
</feature>
<feature type="domain" description="Peptidase M15C" evidence="2">
    <location>
        <begin position="227"/>
        <end position="290"/>
    </location>
</feature>
<proteinExistence type="predicted"/>
<dbReference type="GO" id="GO:0008233">
    <property type="term" value="F:peptidase activity"/>
    <property type="evidence" value="ECO:0007669"/>
    <property type="project" value="InterPro"/>
</dbReference>
<keyword evidence="1" id="KW-0812">Transmembrane</keyword>
<evidence type="ECO:0000313" key="4">
    <source>
        <dbReference type="Proteomes" id="UP000265619"/>
    </source>
</evidence>
<protein>
    <submittedName>
        <fullName evidence="3">M15 family peptidase</fullName>
    </submittedName>
</protein>
<dbReference type="Proteomes" id="UP000265619">
    <property type="component" value="Unassembled WGS sequence"/>
</dbReference>
<evidence type="ECO:0000256" key="1">
    <source>
        <dbReference type="SAM" id="Phobius"/>
    </source>
</evidence>
<accession>A0A9X8D3M3</accession>
<comment type="caution">
    <text evidence="3">The sequence shown here is derived from an EMBL/GenBank/DDBJ whole genome shotgun (WGS) entry which is preliminary data.</text>
</comment>
<gene>
    <name evidence="3" type="ORF">D3H34_16715</name>
</gene>
<dbReference type="EMBL" id="QXMN01000020">
    <property type="protein sequence ID" value="RIX78344.1"/>
    <property type="molecule type" value="Genomic_DNA"/>
</dbReference>
<sequence length="300" mass="34033">MRWVQILKRLIQLNRSVRTPLIFFTLFCYFALMVAALAIFLFPSFRDRVLRATVSISTAIAFFFIGIGRRLGFVSEASFQLMRDSGSGVRTFAVRHRYLLLSGMGLLIVPVLLSVTFGSGRVLFFDDWAATSDPKIEALLKGEQLVPPQPLPPEVFATAEVEQVRPLTKEGSRDWAVLDADFRNRLLLVYKIMKEKHGYDLALLEGYRSPERQAKLAALGNTVTMAKANQSYHQYGLAADNAFFRNGKLVISERDPWAMEGYRLYGEAAESVGLVWGGRWSFRDYGHVEYRKPGFKLSRN</sequence>
<organism evidence="3 4">
    <name type="scientific">Acidovorax cavernicola</name>
    <dbReference type="NCBI Taxonomy" id="1675792"/>
    <lineage>
        <taxon>Bacteria</taxon>
        <taxon>Pseudomonadati</taxon>
        <taxon>Pseudomonadota</taxon>
        <taxon>Betaproteobacteria</taxon>
        <taxon>Burkholderiales</taxon>
        <taxon>Comamonadaceae</taxon>
        <taxon>Acidovorax</taxon>
    </lineage>
</organism>
<dbReference type="OrthoDB" id="8479979at2"/>
<evidence type="ECO:0000313" key="3">
    <source>
        <dbReference type="EMBL" id="RIX78344.1"/>
    </source>
</evidence>
<dbReference type="Pfam" id="PF13539">
    <property type="entry name" value="Peptidase_M15_4"/>
    <property type="match status" value="1"/>
</dbReference>
<keyword evidence="1" id="KW-0472">Membrane</keyword>
<dbReference type="AlphaFoldDB" id="A0A9X8D3M3"/>
<dbReference type="SUPFAM" id="SSF55166">
    <property type="entry name" value="Hedgehog/DD-peptidase"/>
    <property type="match status" value="1"/>
</dbReference>
<dbReference type="InterPro" id="IPR039561">
    <property type="entry name" value="Peptidase_M15C"/>
</dbReference>
<name>A0A9X8D3M3_9BURK</name>
<dbReference type="InterPro" id="IPR009045">
    <property type="entry name" value="Zn_M74/Hedgehog-like"/>
</dbReference>